<feature type="transmembrane region" description="Helical" evidence="1">
    <location>
        <begin position="415"/>
        <end position="439"/>
    </location>
</feature>
<evidence type="ECO:0000313" key="2">
    <source>
        <dbReference type="EMBL" id="RHY06874.1"/>
    </source>
</evidence>
<dbReference type="InterPro" id="IPR011701">
    <property type="entry name" value="MFS"/>
</dbReference>
<keyword evidence="1" id="KW-0812">Transmembrane</keyword>
<feature type="transmembrane region" description="Helical" evidence="1">
    <location>
        <begin position="148"/>
        <end position="169"/>
    </location>
</feature>
<evidence type="ECO:0000313" key="3">
    <source>
        <dbReference type="Proteomes" id="UP000265427"/>
    </source>
</evidence>
<dbReference type="AlphaFoldDB" id="A0A397AKM0"/>
<feature type="transmembrane region" description="Helical" evidence="1">
    <location>
        <begin position="175"/>
        <end position="199"/>
    </location>
</feature>
<feature type="transmembrane region" description="Helical" evidence="1">
    <location>
        <begin position="20"/>
        <end position="45"/>
    </location>
</feature>
<keyword evidence="1" id="KW-0472">Membrane</keyword>
<dbReference type="SUPFAM" id="SSF103473">
    <property type="entry name" value="MFS general substrate transporter"/>
    <property type="match status" value="1"/>
</dbReference>
<feature type="transmembrane region" description="Helical" evidence="1">
    <location>
        <begin position="82"/>
        <end position="102"/>
    </location>
</feature>
<evidence type="ECO:0000256" key="1">
    <source>
        <dbReference type="SAM" id="Phobius"/>
    </source>
</evidence>
<dbReference type="Proteomes" id="UP000265427">
    <property type="component" value="Unassembled WGS sequence"/>
</dbReference>
<dbReference type="VEuPathDB" id="FungiDB:H257_18829"/>
<sequence>MLSHLVKQYNALEHNVRLTYLYSAFFWSSRSIILDQVLAGYIYVLTGSNEPVGMVTGINGLVRMLVTFPAGYASDRFRRDTVLKFAGVLGLICAAMSLSAYISGHMLLLYVAYACWGGYFAIQRPATEALFADSIPNGQREGPMTTKYILMNVAGTLGPVASIVFFYIYGDSWSLSGLQIVLCGGMIVGIPGLAVLFYFNDDLAYENNRRANNRLSIIEDGELSDLDVTPRGKERTLLLQNDTDDEPPELWETANTFYCLGPRHIPFILFVTDFIMYNGAGLSISFFPLFFQNVYGLTPSQVNLLFVIQPALVVLLTSLTQRFSARLGDIETVIGTRVLASIVLISISYAEPLWLEITLYLTRTAFMRCSGPIRGSILMDHVPKAWRGRWNALEGLTMFCYSGSAMAGGFLIERYGYRFCFFVTSLIFLAGLMLELLLLPIIRNERKLKVTSVVKLASGQ</sequence>
<organism evidence="2 3">
    <name type="scientific">Aphanomyces astaci</name>
    <name type="common">Crayfish plague agent</name>
    <dbReference type="NCBI Taxonomy" id="112090"/>
    <lineage>
        <taxon>Eukaryota</taxon>
        <taxon>Sar</taxon>
        <taxon>Stramenopiles</taxon>
        <taxon>Oomycota</taxon>
        <taxon>Saprolegniomycetes</taxon>
        <taxon>Saprolegniales</taxon>
        <taxon>Verrucalvaceae</taxon>
        <taxon>Aphanomyces</taxon>
    </lineage>
</organism>
<keyword evidence="1" id="KW-1133">Transmembrane helix</keyword>
<feature type="transmembrane region" description="Helical" evidence="1">
    <location>
        <begin position="51"/>
        <end position="70"/>
    </location>
</feature>
<dbReference type="PANTHER" id="PTHR23525">
    <property type="entry name" value="TRANSPORTER, PUTATIVE-RELATED"/>
    <property type="match status" value="1"/>
</dbReference>
<dbReference type="EMBL" id="QUSZ01006128">
    <property type="protein sequence ID" value="RHY06874.1"/>
    <property type="molecule type" value="Genomic_DNA"/>
</dbReference>
<feature type="transmembrane region" description="Helical" evidence="1">
    <location>
        <begin position="302"/>
        <end position="320"/>
    </location>
</feature>
<protein>
    <recommendedName>
        <fullName evidence="4">Major facilitator superfamily (MFS) profile domain-containing protein</fullName>
    </recommendedName>
</protein>
<name>A0A397AKM0_APHAT</name>
<accession>A0A397AKM0</accession>
<feature type="transmembrane region" description="Helical" evidence="1">
    <location>
        <begin position="267"/>
        <end position="290"/>
    </location>
</feature>
<proteinExistence type="predicted"/>
<evidence type="ECO:0008006" key="4">
    <source>
        <dbReference type="Google" id="ProtNLM"/>
    </source>
</evidence>
<gene>
    <name evidence="2" type="ORF">DYB36_005927</name>
</gene>
<dbReference type="InterPro" id="IPR036259">
    <property type="entry name" value="MFS_trans_sf"/>
</dbReference>
<dbReference type="GO" id="GO:0022857">
    <property type="term" value="F:transmembrane transporter activity"/>
    <property type="evidence" value="ECO:0007669"/>
    <property type="project" value="InterPro"/>
</dbReference>
<dbReference type="PANTHER" id="PTHR23525:SF1">
    <property type="entry name" value="NODULIN-LIKE DOMAIN-CONTAINING PROTEIN"/>
    <property type="match status" value="1"/>
</dbReference>
<feature type="transmembrane region" description="Helical" evidence="1">
    <location>
        <begin position="332"/>
        <end position="350"/>
    </location>
</feature>
<reference evidence="2 3" key="1">
    <citation type="submission" date="2018-08" db="EMBL/GenBank/DDBJ databases">
        <title>Aphanomyces genome sequencing and annotation.</title>
        <authorList>
            <person name="Minardi D."/>
            <person name="Oidtmann B."/>
            <person name="Van Der Giezen M."/>
            <person name="Studholme D.J."/>
        </authorList>
    </citation>
    <scope>NUCLEOTIDE SEQUENCE [LARGE SCALE GENOMIC DNA]</scope>
    <source>
        <strain evidence="2 3">Kv</strain>
    </source>
</reference>
<dbReference type="Gene3D" id="1.20.1250.20">
    <property type="entry name" value="MFS general substrate transporter like domains"/>
    <property type="match status" value="2"/>
</dbReference>
<feature type="transmembrane region" description="Helical" evidence="1">
    <location>
        <begin position="108"/>
        <end position="127"/>
    </location>
</feature>
<dbReference type="Pfam" id="PF07690">
    <property type="entry name" value="MFS_1"/>
    <property type="match status" value="2"/>
</dbReference>
<comment type="caution">
    <text evidence="2">The sequence shown here is derived from an EMBL/GenBank/DDBJ whole genome shotgun (WGS) entry which is preliminary data.</text>
</comment>